<dbReference type="EMBL" id="JACRUN010000011">
    <property type="protein sequence ID" value="MBC5836097.1"/>
    <property type="molecule type" value="Genomic_DNA"/>
</dbReference>
<feature type="transmembrane region" description="Helical" evidence="1">
    <location>
        <begin position="110"/>
        <end position="130"/>
    </location>
</feature>
<keyword evidence="1" id="KW-0472">Membrane</keyword>
<evidence type="ECO:0008006" key="4">
    <source>
        <dbReference type="Google" id="ProtNLM"/>
    </source>
</evidence>
<name>A0ABR7J2C9_9FLAO</name>
<keyword evidence="1" id="KW-1133">Transmembrane helix</keyword>
<keyword evidence="1" id="KW-0812">Transmembrane</keyword>
<feature type="transmembrane region" description="Helical" evidence="1">
    <location>
        <begin position="81"/>
        <end position="98"/>
    </location>
</feature>
<dbReference type="RefSeq" id="WP_166131181.1">
    <property type="nucleotide sequence ID" value="NZ_JAANOQ010000010.1"/>
</dbReference>
<protein>
    <recommendedName>
        <fullName evidence="4">DUF2628 domain-containing protein</fullName>
    </recommendedName>
</protein>
<comment type="caution">
    <text evidence="2">The sequence shown here is derived from an EMBL/GenBank/DDBJ whole genome shotgun (WGS) entry which is preliminary data.</text>
</comment>
<gene>
    <name evidence="2" type="ORF">H8R27_14495</name>
</gene>
<evidence type="ECO:0000313" key="3">
    <source>
        <dbReference type="Proteomes" id="UP000605990"/>
    </source>
</evidence>
<keyword evidence="3" id="KW-1185">Reference proteome</keyword>
<accession>A0ABR7J2C9</accession>
<sequence length="190" mass="23031">MVTKEDLEKRYCNLSNEQLLDIIGNKFSYTELAVTVAIEEIGKRKVTEEDIKLYKEKKVIEFNTLVQKNIVDDLSLIQKNLFFFIWIPYITFFFKRRFIDDDFELKLLQANYYSWFGFITCMIITFGCTYLKLSDYNLIFWLLSFPLAYYYDEKFNRENQIRKLQKMFPTSNEEIDNEDELFEKKEDITT</sequence>
<evidence type="ECO:0000313" key="2">
    <source>
        <dbReference type="EMBL" id="MBC5836097.1"/>
    </source>
</evidence>
<dbReference type="Proteomes" id="UP000605990">
    <property type="component" value="Unassembled WGS sequence"/>
</dbReference>
<proteinExistence type="predicted"/>
<organism evidence="2 3">
    <name type="scientific">Flavobacterium bernardetii</name>
    <dbReference type="NCBI Taxonomy" id="2813823"/>
    <lineage>
        <taxon>Bacteria</taxon>
        <taxon>Pseudomonadati</taxon>
        <taxon>Bacteroidota</taxon>
        <taxon>Flavobacteriia</taxon>
        <taxon>Flavobacteriales</taxon>
        <taxon>Flavobacteriaceae</taxon>
        <taxon>Flavobacterium</taxon>
    </lineage>
</organism>
<evidence type="ECO:0000256" key="1">
    <source>
        <dbReference type="SAM" id="Phobius"/>
    </source>
</evidence>
<reference evidence="2 3" key="1">
    <citation type="submission" date="2020-08" db="EMBL/GenBank/DDBJ databases">
        <title>Description of novel Flavobacterium F-408 isolate.</title>
        <authorList>
            <person name="Saticioglu I.B."/>
            <person name="Duman M."/>
            <person name="Altun S."/>
        </authorList>
    </citation>
    <scope>NUCLEOTIDE SEQUENCE [LARGE SCALE GENOMIC DNA]</scope>
    <source>
        <strain evidence="2 3">F-408</strain>
    </source>
</reference>